<dbReference type="PANTHER" id="PTHR33293">
    <property type="entry name" value="INSERTION ELEMENT IS1 1 PROTEIN INSB-RELATED"/>
    <property type="match status" value="1"/>
</dbReference>
<evidence type="ECO:0000313" key="2">
    <source>
        <dbReference type="EMBL" id="TDK66646.1"/>
    </source>
</evidence>
<dbReference type="PANTHER" id="PTHR33293:SF1">
    <property type="entry name" value="INSERTION ELEMENT IS1 1 PROTEIN INSB-RELATED"/>
    <property type="match status" value="1"/>
</dbReference>
<dbReference type="OrthoDB" id="8964415at2"/>
<dbReference type="AlphaFoldDB" id="A0A4R5W2I3"/>
<protein>
    <submittedName>
        <fullName evidence="2">IS1595 family transposase</fullName>
    </submittedName>
</protein>
<dbReference type="SMART" id="SM01126">
    <property type="entry name" value="DDE_Tnp_IS1595"/>
    <property type="match status" value="1"/>
</dbReference>
<dbReference type="RefSeq" id="WP_133327734.1">
    <property type="nucleotide sequence ID" value="NZ_SMYL01000003.1"/>
</dbReference>
<gene>
    <name evidence="2" type="ORF">E2I14_09335</name>
</gene>
<keyword evidence="3" id="KW-1185">Reference proteome</keyword>
<dbReference type="EMBL" id="SMYL01000003">
    <property type="protein sequence ID" value="TDK66646.1"/>
    <property type="molecule type" value="Genomic_DNA"/>
</dbReference>
<dbReference type="NCBIfam" id="NF033547">
    <property type="entry name" value="transpos_IS1595"/>
    <property type="match status" value="1"/>
</dbReference>
<evidence type="ECO:0000313" key="3">
    <source>
        <dbReference type="Proteomes" id="UP000294829"/>
    </source>
</evidence>
<proteinExistence type="predicted"/>
<comment type="caution">
    <text evidence="2">The sequence shown here is derived from an EMBL/GenBank/DDBJ whole genome shotgun (WGS) entry which is preliminary data.</text>
</comment>
<feature type="domain" description="ISXO2-like transposase" evidence="1">
    <location>
        <begin position="142"/>
        <end position="293"/>
    </location>
</feature>
<sequence>MKPTAFKKLIEDVGTLSASECIEAKKALRGREQEVQGSLVLREAEDAIKTCPYCDCEHFTKSGVRDGRQRFKCKACSKTFNALTGTPLARLRMAEKHIENAECMVDGLSVAATAERLGVAFTTAFRWRHRFLRSPQKIQPLQLTGVVEADETFFIESFKGQRKGLPRPAKVRGTKAVKPGLSKEQIPVLVARDRSSGATLSAVIASRKAKDIGEKLSPVLSDDCLLCSDGYKAYGVIAKAKGIQSKSVPAKKVAGSYHIQNINSYHSRLKGWMHRFYGVATKNLDNYLGWHRMLDKDNCMDGKTFLNTSFR</sequence>
<dbReference type="InterPro" id="IPR051354">
    <property type="entry name" value="Transposase_27_IS1"/>
</dbReference>
<name>A0A4R5W2I3_9BURK</name>
<dbReference type="InterPro" id="IPR024445">
    <property type="entry name" value="Tnp_ISXO2-like"/>
</dbReference>
<accession>A0A4R5W2I3</accession>
<reference evidence="2 3" key="1">
    <citation type="submission" date="2019-03" db="EMBL/GenBank/DDBJ databases">
        <title>Sapientia aquatica gen. nov., sp. nov., isolated from a crater lake.</title>
        <authorList>
            <person name="Felfoldi T."/>
            <person name="Szabo A."/>
            <person name="Toth E."/>
            <person name="Schumann P."/>
            <person name="Keki Z."/>
            <person name="Marialigeti K."/>
            <person name="Mathe I."/>
        </authorList>
    </citation>
    <scope>NUCLEOTIDE SEQUENCE [LARGE SCALE GENOMIC DNA]</scope>
    <source>
        <strain evidence="2 3">SA-152</strain>
    </source>
</reference>
<dbReference type="Proteomes" id="UP000294829">
    <property type="component" value="Unassembled WGS sequence"/>
</dbReference>
<evidence type="ECO:0000259" key="1">
    <source>
        <dbReference type="SMART" id="SM01126"/>
    </source>
</evidence>
<dbReference type="Pfam" id="PF12762">
    <property type="entry name" value="DDE_Tnp_IS1595"/>
    <property type="match status" value="1"/>
</dbReference>
<organism evidence="2 3">
    <name type="scientific">Sapientia aquatica</name>
    <dbReference type="NCBI Taxonomy" id="1549640"/>
    <lineage>
        <taxon>Bacteria</taxon>
        <taxon>Pseudomonadati</taxon>
        <taxon>Pseudomonadota</taxon>
        <taxon>Betaproteobacteria</taxon>
        <taxon>Burkholderiales</taxon>
        <taxon>Oxalobacteraceae</taxon>
        <taxon>Sapientia</taxon>
    </lineage>
</organism>